<accession>A0ABQ7D3N7</accession>
<dbReference type="Proteomes" id="UP000266723">
    <property type="component" value="Unassembled WGS sequence"/>
</dbReference>
<protein>
    <submittedName>
        <fullName evidence="1">Uncharacterized protein</fullName>
    </submittedName>
</protein>
<comment type="caution">
    <text evidence="1">The sequence shown here is derived from an EMBL/GenBank/DDBJ whole genome shotgun (WGS) entry which is preliminary data.</text>
</comment>
<evidence type="ECO:0000313" key="1">
    <source>
        <dbReference type="EMBL" id="KAF3565624.1"/>
    </source>
</evidence>
<reference evidence="1 2" key="1">
    <citation type="journal article" date="2020" name="BMC Genomics">
        <title>Intraspecific diversification of the crop wild relative Brassica cretica Lam. using demographic model selection.</title>
        <authorList>
            <person name="Kioukis A."/>
            <person name="Michalopoulou V.A."/>
            <person name="Briers L."/>
            <person name="Pirintsos S."/>
            <person name="Studholme D.J."/>
            <person name="Pavlidis P."/>
            <person name="Sarris P.F."/>
        </authorList>
    </citation>
    <scope>NUCLEOTIDE SEQUENCE [LARGE SCALE GENOMIC DNA]</scope>
    <source>
        <strain evidence="2">cv. PFS-1207/04</strain>
    </source>
</reference>
<sequence>MVTPIDTKRGIDLSKLGERHEVQSTAIGVGPTSQMGELDGVIGSTRQMGELDGVIDPTRQMGELDGVIGPSHHMGELDGVISPTRPFGELDCSSDSEIHFSQFFSLRELLSRVC</sequence>
<organism evidence="1 2">
    <name type="scientific">Brassica cretica</name>
    <name type="common">Mustard</name>
    <dbReference type="NCBI Taxonomy" id="69181"/>
    <lineage>
        <taxon>Eukaryota</taxon>
        <taxon>Viridiplantae</taxon>
        <taxon>Streptophyta</taxon>
        <taxon>Embryophyta</taxon>
        <taxon>Tracheophyta</taxon>
        <taxon>Spermatophyta</taxon>
        <taxon>Magnoliopsida</taxon>
        <taxon>eudicotyledons</taxon>
        <taxon>Gunneridae</taxon>
        <taxon>Pentapetalae</taxon>
        <taxon>rosids</taxon>
        <taxon>malvids</taxon>
        <taxon>Brassicales</taxon>
        <taxon>Brassicaceae</taxon>
        <taxon>Brassiceae</taxon>
        <taxon>Brassica</taxon>
    </lineage>
</organism>
<dbReference type="EMBL" id="QGKV02000759">
    <property type="protein sequence ID" value="KAF3565624.1"/>
    <property type="molecule type" value="Genomic_DNA"/>
</dbReference>
<keyword evidence="2" id="KW-1185">Reference proteome</keyword>
<gene>
    <name evidence="1" type="ORF">DY000_02014577</name>
</gene>
<proteinExistence type="predicted"/>
<name>A0ABQ7D3N7_BRACR</name>
<evidence type="ECO:0000313" key="2">
    <source>
        <dbReference type="Proteomes" id="UP000266723"/>
    </source>
</evidence>